<feature type="transmembrane region" description="Helical" evidence="1">
    <location>
        <begin position="59"/>
        <end position="77"/>
    </location>
</feature>
<organism evidence="2 3">
    <name type="scientific">Pseudalgibacter alginicilyticus</name>
    <dbReference type="NCBI Taxonomy" id="1736674"/>
    <lineage>
        <taxon>Bacteria</taxon>
        <taxon>Pseudomonadati</taxon>
        <taxon>Bacteroidota</taxon>
        <taxon>Flavobacteriia</taxon>
        <taxon>Flavobacteriales</taxon>
        <taxon>Flavobacteriaceae</taxon>
        <taxon>Pseudalgibacter</taxon>
    </lineage>
</organism>
<dbReference type="Proteomes" id="UP000057981">
    <property type="component" value="Chromosome"/>
</dbReference>
<dbReference type="AlphaFoldDB" id="A0A0P0CE66"/>
<keyword evidence="1" id="KW-1133">Transmembrane helix</keyword>
<feature type="transmembrane region" description="Helical" evidence="1">
    <location>
        <begin position="20"/>
        <end position="39"/>
    </location>
</feature>
<protein>
    <submittedName>
        <fullName evidence="2">Uncharacterized protein</fullName>
    </submittedName>
</protein>
<evidence type="ECO:0000313" key="3">
    <source>
        <dbReference type="Proteomes" id="UP000057981"/>
    </source>
</evidence>
<dbReference type="KEGG" id="ahz:APS56_03470"/>
<dbReference type="STRING" id="1736674.APS56_03470"/>
<keyword evidence="1" id="KW-0812">Transmembrane</keyword>
<reference evidence="2 3" key="1">
    <citation type="submission" date="2015-10" db="EMBL/GenBank/DDBJ databases">
        <authorList>
            <person name="Gilbert D.G."/>
        </authorList>
    </citation>
    <scope>NUCLEOTIDE SEQUENCE [LARGE SCALE GENOMIC DNA]</scope>
    <source>
        <strain evidence="3">HZ-22</strain>
    </source>
</reference>
<evidence type="ECO:0000313" key="2">
    <source>
        <dbReference type="EMBL" id="ALJ04256.1"/>
    </source>
</evidence>
<name>A0A0P0CE66_9FLAO</name>
<dbReference type="PATRIC" id="fig|1736674.3.peg.716"/>
<sequence>MGIIAANSLGHAFKKKSFGIIGNTIAGVFGSILFIKIFGRMGFDPWSIINNGDFDGFRLAINMLISALGGIFALLFGKMISNKIN</sequence>
<dbReference type="EMBL" id="CP012898">
    <property type="protein sequence ID" value="ALJ04256.1"/>
    <property type="molecule type" value="Genomic_DNA"/>
</dbReference>
<gene>
    <name evidence="2" type="ORF">APS56_03470</name>
</gene>
<accession>A0A0P0CE66</accession>
<proteinExistence type="predicted"/>
<keyword evidence="1" id="KW-0472">Membrane</keyword>
<evidence type="ECO:0000256" key="1">
    <source>
        <dbReference type="SAM" id="Phobius"/>
    </source>
</evidence>
<keyword evidence="3" id="KW-1185">Reference proteome</keyword>